<dbReference type="PANTHER" id="PTHR30555:SF0">
    <property type="entry name" value="CATALASE-PEROXIDASE"/>
    <property type="match status" value="1"/>
</dbReference>
<comment type="PTM">
    <text evidence="12">Formation of the three residue Trp-Tyr-Met cross-link is important for the catalase, but not the peroxidase activity of the enzyme.</text>
</comment>
<dbReference type="RefSeq" id="WP_136062851.1">
    <property type="nucleotide sequence ID" value="NZ_CAAHFH010000002.1"/>
</dbReference>
<dbReference type="CDD" id="cd00649">
    <property type="entry name" value="catalase_peroxidase_1"/>
    <property type="match status" value="1"/>
</dbReference>
<evidence type="ECO:0000256" key="1">
    <source>
        <dbReference type="ARBA" id="ARBA00022559"/>
    </source>
</evidence>
<dbReference type="GO" id="GO:0046872">
    <property type="term" value="F:metal ion binding"/>
    <property type="evidence" value="ECO:0007669"/>
    <property type="project" value="UniProtKB-KW"/>
</dbReference>
<evidence type="ECO:0000313" key="17">
    <source>
        <dbReference type="Proteomes" id="UP000346198"/>
    </source>
</evidence>
<dbReference type="EMBL" id="CAAHFH010000002">
    <property type="protein sequence ID" value="VGO21375.1"/>
    <property type="molecule type" value="Genomic_DNA"/>
</dbReference>
<evidence type="ECO:0000256" key="5">
    <source>
        <dbReference type="ARBA" id="ARBA00023004"/>
    </source>
</evidence>
<evidence type="ECO:0000256" key="2">
    <source>
        <dbReference type="ARBA" id="ARBA00022617"/>
    </source>
</evidence>
<keyword evidence="5 12" id="KW-0408">Iron</keyword>
<comment type="subunit">
    <text evidence="12">Homodimer or homotetramer.</text>
</comment>
<dbReference type="GO" id="GO:0042744">
    <property type="term" value="P:hydrogen peroxide catabolic process"/>
    <property type="evidence" value="ECO:0007669"/>
    <property type="project" value="UniProtKB-KW"/>
</dbReference>
<evidence type="ECO:0000259" key="15">
    <source>
        <dbReference type="PROSITE" id="PS50873"/>
    </source>
</evidence>
<keyword evidence="2 12" id="KW-0349">Heme</keyword>
<keyword evidence="4 12" id="KW-0560">Oxidoreductase</keyword>
<dbReference type="NCBIfam" id="TIGR00198">
    <property type="entry name" value="cat_per_HPI"/>
    <property type="match status" value="1"/>
</dbReference>
<evidence type="ECO:0000256" key="14">
    <source>
        <dbReference type="SAM" id="MobiDB-lite"/>
    </source>
</evidence>
<dbReference type="PROSITE" id="PS00436">
    <property type="entry name" value="PEROXIDASE_2"/>
    <property type="match status" value="1"/>
</dbReference>
<dbReference type="Gene3D" id="1.10.420.10">
    <property type="entry name" value="Peroxidase, domain 2"/>
    <property type="match status" value="2"/>
</dbReference>
<evidence type="ECO:0000256" key="7">
    <source>
        <dbReference type="ARBA" id="ARBA00049145"/>
    </source>
</evidence>
<dbReference type="Gene3D" id="1.10.520.10">
    <property type="match status" value="2"/>
</dbReference>
<comment type="function">
    <text evidence="12">Bifunctional enzyme with both catalase and broad-spectrum peroxidase activity.</text>
</comment>
<feature type="compositionally biased region" description="Polar residues" evidence="14">
    <location>
        <begin position="1"/>
        <end position="22"/>
    </location>
</feature>
<dbReference type="InterPro" id="IPR019794">
    <property type="entry name" value="Peroxidases_AS"/>
</dbReference>
<name>A0A6C2UM88_9BACT</name>
<feature type="binding site" description="axial binding residue" evidence="12">
    <location>
        <position position="309"/>
    </location>
    <ligand>
        <name>heme b</name>
        <dbReference type="ChEBI" id="CHEBI:60344"/>
    </ligand>
    <ligandPart>
        <name>Fe</name>
        <dbReference type="ChEBI" id="CHEBI:18248"/>
    </ligandPart>
</feature>
<dbReference type="PROSITE" id="PS00435">
    <property type="entry name" value="PEROXIDASE_1"/>
    <property type="match status" value="1"/>
</dbReference>
<evidence type="ECO:0000256" key="6">
    <source>
        <dbReference type="ARBA" id="ARBA00023324"/>
    </source>
</evidence>
<keyword evidence="1 12" id="KW-0575">Peroxidase</keyword>
<evidence type="ECO:0000256" key="10">
    <source>
        <dbReference type="ARBA" id="ARBA00067012"/>
    </source>
</evidence>
<dbReference type="InterPro" id="IPR000763">
    <property type="entry name" value="Catalase_peroxidase"/>
</dbReference>
<dbReference type="GO" id="GO:0070301">
    <property type="term" value="P:cellular response to hydrogen peroxide"/>
    <property type="evidence" value="ECO:0007669"/>
    <property type="project" value="TreeGrafter"/>
</dbReference>
<dbReference type="InterPro" id="IPR019793">
    <property type="entry name" value="Peroxidases_heam-ligand_BS"/>
</dbReference>
<dbReference type="InterPro" id="IPR002016">
    <property type="entry name" value="Haem_peroxidase"/>
</dbReference>
<dbReference type="GO" id="GO:0005829">
    <property type="term" value="C:cytosol"/>
    <property type="evidence" value="ECO:0007669"/>
    <property type="project" value="TreeGrafter"/>
</dbReference>
<comment type="caution">
    <text evidence="12">Lacks conserved residue(s) required for the propagation of feature annotation.</text>
</comment>
<feature type="domain" description="Plant heme peroxidase family profile" evidence="15">
    <location>
        <begin position="179"/>
        <end position="475"/>
    </location>
</feature>
<evidence type="ECO:0000256" key="12">
    <source>
        <dbReference type="HAMAP-Rule" id="MF_01961"/>
    </source>
</evidence>
<feature type="region of interest" description="Disordered" evidence="14">
    <location>
        <begin position="1"/>
        <end position="23"/>
    </location>
</feature>
<keyword evidence="17" id="KW-1185">Reference proteome</keyword>
<evidence type="ECO:0000256" key="11">
    <source>
        <dbReference type="ARBA" id="ARBA00074141"/>
    </source>
</evidence>
<comment type="similarity">
    <text evidence="9 12 13">Belongs to the peroxidase family. Peroxidase/catalase subfamily.</text>
</comment>
<evidence type="ECO:0000256" key="13">
    <source>
        <dbReference type="RuleBase" id="RU003451"/>
    </source>
</evidence>
<dbReference type="PRINTS" id="PR00458">
    <property type="entry name" value="PEROXIDASE"/>
</dbReference>
<feature type="cross-link" description="Tryptophyl-tyrosyl-methioninium (Tyr-Met) (with Trp-145)" evidence="12">
    <location>
        <begin position="268"/>
        <end position="294"/>
    </location>
</feature>
<evidence type="ECO:0000256" key="8">
    <source>
        <dbReference type="ARBA" id="ARBA00051651"/>
    </source>
</evidence>
<protein>
    <recommendedName>
        <fullName evidence="11 12">Catalase-peroxidase</fullName>
        <shortName evidence="12">CP</shortName>
        <ecNumber evidence="10 12">1.11.1.21</ecNumber>
    </recommendedName>
    <alternativeName>
        <fullName evidence="12">Peroxidase/catalase</fullName>
    </alternativeName>
</protein>
<evidence type="ECO:0000256" key="9">
    <source>
        <dbReference type="ARBA" id="ARBA00060838"/>
    </source>
</evidence>
<dbReference type="PROSITE" id="PS50873">
    <property type="entry name" value="PEROXIDASE_4"/>
    <property type="match status" value="1"/>
</dbReference>
<comment type="cofactor">
    <cofactor evidence="12">
        <name>heme b</name>
        <dbReference type="ChEBI" id="CHEBI:60344"/>
    </cofactor>
    <text evidence="12">Binds 1 heme b (iron(II)-protoporphyrin IX) group per dimer.</text>
</comment>
<comment type="catalytic activity">
    <reaction evidence="7 12 13">
        <text>2 H2O2 = O2 + 2 H2O</text>
        <dbReference type="Rhea" id="RHEA:20309"/>
        <dbReference type="ChEBI" id="CHEBI:15377"/>
        <dbReference type="ChEBI" id="CHEBI:15379"/>
        <dbReference type="ChEBI" id="CHEBI:16240"/>
        <dbReference type="EC" id="1.11.1.21"/>
    </reaction>
</comment>
<dbReference type="PRINTS" id="PR00460">
    <property type="entry name" value="BPEROXIDASE"/>
</dbReference>
<dbReference type="InterPro" id="IPR010255">
    <property type="entry name" value="Haem_peroxidase_sf"/>
</dbReference>
<gene>
    <name evidence="12 16" type="primary">katG</name>
    <name evidence="16" type="ORF">SCARR_03447</name>
</gene>
<feature type="active site" description="Proton acceptor" evidence="12">
    <location>
        <position position="146"/>
    </location>
</feature>
<organism evidence="16 17">
    <name type="scientific">Pontiella sulfatireligans</name>
    <dbReference type="NCBI Taxonomy" id="2750658"/>
    <lineage>
        <taxon>Bacteria</taxon>
        <taxon>Pseudomonadati</taxon>
        <taxon>Kiritimatiellota</taxon>
        <taxon>Kiritimatiellia</taxon>
        <taxon>Kiritimatiellales</taxon>
        <taxon>Pontiellaceae</taxon>
        <taxon>Pontiella</taxon>
    </lineage>
</organism>
<dbReference type="FunFam" id="1.10.420.10:FF:000004">
    <property type="entry name" value="Catalase-peroxidase"/>
    <property type="match status" value="1"/>
</dbReference>
<dbReference type="PANTHER" id="PTHR30555">
    <property type="entry name" value="HYDROPEROXIDASE I, BIFUNCTIONAL CATALASE-PEROXIDASE"/>
    <property type="match status" value="1"/>
</dbReference>
<reference evidence="16 17" key="1">
    <citation type="submission" date="2019-04" db="EMBL/GenBank/DDBJ databases">
        <authorList>
            <person name="Van Vliet M D."/>
        </authorList>
    </citation>
    <scope>NUCLEOTIDE SEQUENCE [LARGE SCALE GENOMIC DNA]</scope>
    <source>
        <strain evidence="16 17">F21</strain>
    </source>
</reference>
<keyword evidence="3 12" id="KW-0479">Metal-binding</keyword>
<comment type="catalytic activity">
    <reaction evidence="8 12 13">
        <text>H2O2 + AH2 = A + 2 H2O</text>
        <dbReference type="Rhea" id="RHEA:30275"/>
        <dbReference type="ChEBI" id="CHEBI:13193"/>
        <dbReference type="ChEBI" id="CHEBI:15377"/>
        <dbReference type="ChEBI" id="CHEBI:16240"/>
        <dbReference type="ChEBI" id="CHEBI:17499"/>
        <dbReference type="EC" id="1.11.1.21"/>
    </reaction>
</comment>
<dbReference type="GO" id="GO:0020037">
    <property type="term" value="F:heme binding"/>
    <property type="evidence" value="ECO:0007669"/>
    <property type="project" value="InterPro"/>
</dbReference>
<dbReference type="GO" id="GO:0004096">
    <property type="term" value="F:catalase activity"/>
    <property type="evidence" value="ECO:0007669"/>
    <property type="project" value="UniProtKB-UniRule"/>
</dbReference>
<sequence>MNNKNVTPQATQPATGSGTSSRKLWPRWLNPKILPLFIAALSLCLPTNGENEESKCPVTGMTQKHAASKGTSNQDWWPNQLNLKILHQNSAKGNPMGEDFNYAKEFKKLDLQAVKKDLEVLMTDSQDWWPADYGHYGPFFIRMAWHSAGTYRMGDGRGGAGYGTQRFAPLNSWPDNVNLDKARRLLWPIKQKYGNRISWADLMILTGNVSLESMGLKTFGFAGGRADVWEPQEDIYWGAESEWLGDKRYSGDRNLDNPLAAVQMGLIYVNPEGPNGNPDPVASGKDVRDTFARMAMNDEETVALVAGGHTFGKCHGAGPATHVGPEPEAAPLEEQGLGWKSSFRSGKGGDTIGSGIEGAWKPNPTKWDMGYLEMLFEYEWELVKSPAGANQWHAKDVAPENMVVDAHDPSKKHPPMMTTADLALRFDPIYEPIARHYLAHPKEFEDAFARAWFKLTHRDMGPRSRYLGAEVPAEVLIWQDPVPEVDYELINAQEIADLKEKLMASGLSIPELVSTAWASASTFRGSDKRGGANGARIRLAPQKNWEVNQPVRLKSALKTFRGIQKDFNKAQSGGKQVSLADLIVLGGCAGVEQAARNAGYDLTVPFAPGRTDASREMTDLDSFAVLKPAADGFRNYQKAKIAVSAEDLLVDKAQLLTLTAPEMTVLVGGLRVLNANYEQSPHGVFTKRPETLSNDFFVNLLDMGTTWKPTSKDADVFEGRDRKTGELKWTGTRVDLIFGSNSQLRALAEVYGSADGQDKFVNDFVAAWDKVMNLDRFDLD</sequence>
<evidence type="ECO:0000256" key="4">
    <source>
        <dbReference type="ARBA" id="ARBA00023002"/>
    </source>
</evidence>
<dbReference type="Proteomes" id="UP000346198">
    <property type="component" value="Unassembled WGS sequence"/>
</dbReference>
<accession>A0A6C2UM88</accession>
<keyword evidence="6 12" id="KW-0376">Hydrogen peroxide</keyword>
<dbReference type="FunFam" id="1.10.420.10:FF:000002">
    <property type="entry name" value="Catalase-peroxidase"/>
    <property type="match status" value="1"/>
</dbReference>
<dbReference type="Pfam" id="PF00141">
    <property type="entry name" value="peroxidase"/>
    <property type="match status" value="2"/>
</dbReference>
<feature type="site" description="Transition state stabilizer" evidence="12">
    <location>
        <position position="142"/>
    </location>
</feature>
<evidence type="ECO:0000256" key="3">
    <source>
        <dbReference type="ARBA" id="ARBA00022723"/>
    </source>
</evidence>
<dbReference type="FunFam" id="1.10.520.10:FF:000002">
    <property type="entry name" value="Catalase-peroxidase"/>
    <property type="match status" value="1"/>
</dbReference>
<dbReference type="NCBIfam" id="NF011635">
    <property type="entry name" value="PRK15061.1"/>
    <property type="match status" value="1"/>
</dbReference>
<dbReference type="CDD" id="cd08200">
    <property type="entry name" value="catalase_peroxidase_2"/>
    <property type="match status" value="1"/>
</dbReference>
<dbReference type="EC" id="1.11.1.21" evidence="10 12"/>
<evidence type="ECO:0000313" key="16">
    <source>
        <dbReference type="EMBL" id="VGO21375.1"/>
    </source>
</evidence>
<dbReference type="SUPFAM" id="SSF48113">
    <property type="entry name" value="Heme-dependent peroxidases"/>
    <property type="match status" value="2"/>
</dbReference>
<proteinExistence type="inferred from homology"/>
<dbReference type="AlphaFoldDB" id="A0A6C2UM88"/>
<dbReference type="HAMAP" id="MF_01961">
    <property type="entry name" value="Catal_peroxid"/>
    <property type="match status" value="1"/>
</dbReference>